<evidence type="ECO:0008006" key="3">
    <source>
        <dbReference type="Google" id="ProtNLM"/>
    </source>
</evidence>
<proteinExistence type="predicted"/>
<organism evidence="1 2">
    <name type="scientific">Deinandra increscens subsp. villosa</name>
    <dbReference type="NCBI Taxonomy" id="3103831"/>
    <lineage>
        <taxon>Eukaryota</taxon>
        <taxon>Viridiplantae</taxon>
        <taxon>Streptophyta</taxon>
        <taxon>Embryophyta</taxon>
        <taxon>Tracheophyta</taxon>
        <taxon>Spermatophyta</taxon>
        <taxon>Magnoliopsida</taxon>
        <taxon>eudicotyledons</taxon>
        <taxon>Gunneridae</taxon>
        <taxon>Pentapetalae</taxon>
        <taxon>asterids</taxon>
        <taxon>campanulids</taxon>
        <taxon>Asterales</taxon>
        <taxon>Asteraceae</taxon>
        <taxon>Asteroideae</taxon>
        <taxon>Heliantheae alliance</taxon>
        <taxon>Madieae</taxon>
        <taxon>Madiinae</taxon>
        <taxon>Deinandra</taxon>
    </lineage>
</organism>
<reference evidence="1 2" key="1">
    <citation type="submission" date="2024-04" db="EMBL/GenBank/DDBJ databases">
        <title>The reference genome of an endangered Asteraceae, Deinandra increscens subsp. villosa, native to the Central Coast of California.</title>
        <authorList>
            <person name="Guilliams M."/>
            <person name="Hasenstab-Lehman K."/>
            <person name="Meyer R."/>
            <person name="Mcevoy S."/>
        </authorList>
    </citation>
    <scope>NUCLEOTIDE SEQUENCE [LARGE SCALE GENOMIC DNA]</scope>
    <source>
        <tissue evidence="1">Leaf</tissue>
    </source>
</reference>
<evidence type="ECO:0000313" key="2">
    <source>
        <dbReference type="Proteomes" id="UP001408789"/>
    </source>
</evidence>
<dbReference type="Proteomes" id="UP001408789">
    <property type="component" value="Unassembled WGS sequence"/>
</dbReference>
<comment type="caution">
    <text evidence="1">The sequence shown here is derived from an EMBL/GenBank/DDBJ whole genome shotgun (WGS) entry which is preliminary data.</text>
</comment>
<keyword evidence="2" id="KW-1185">Reference proteome</keyword>
<evidence type="ECO:0000313" key="1">
    <source>
        <dbReference type="EMBL" id="KAK9050579.1"/>
    </source>
</evidence>
<gene>
    <name evidence="1" type="ORF">SSX86_030451</name>
</gene>
<sequence>MLTVQRLQPSLFSPISCSSWLAHCEGSKKTRVLNIDGGGTTGIVVGASLIYLEDQILKTGDSKARIIDFFSGLLSLSLHTTRLSPIAVVRLLPSMDFDLVFGLHDCAF</sequence>
<dbReference type="EMBL" id="JBCNJP010001024">
    <property type="protein sequence ID" value="KAK9050579.1"/>
    <property type="molecule type" value="Genomic_DNA"/>
</dbReference>
<accession>A0AAP0GJN8</accession>
<name>A0AAP0GJN8_9ASTR</name>
<dbReference type="AlphaFoldDB" id="A0AAP0GJN8"/>
<protein>
    <recommendedName>
        <fullName evidence="3">PNPLA domain-containing protein</fullName>
    </recommendedName>
</protein>